<reference evidence="1" key="1">
    <citation type="submission" date="2015-07" db="EMBL/GenBank/DDBJ databases">
        <title>MeaNS - Measles Nucleotide Surveillance Program.</title>
        <authorList>
            <person name="Tran T."/>
            <person name="Druce J."/>
        </authorList>
    </citation>
    <scope>NUCLEOTIDE SEQUENCE</scope>
    <source>
        <strain evidence="1">UCB-OBI-ISO-001</strain>
        <tissue evidence="1">Gonad</tissue>
    </source>
</reference>
<dbReference type="EMBL" id="KQ422233">
    <property type="protein sequence ID" value="KOF75303.1"/>
    <property type="molecule type" value="Genomic_DNA"/>
</dbReference>
<gene>
    <name evidence="1" type="ORF">OCBIM_22034982mg</name>
</gene>
<sequence>MKIKYININVLIQIPSETVDVNRHGICSSSTYTISISVHINICMLIYVEKNSSKKSIPDRQLSFELDIVKCKKKRRER</sequence>
<name>A0A0L8GEE7_OCTBM</name>
<evidence type="ECO:0000313" key="1">
    <source>
        <dbReference type="EMBL" id="KOF75303.1"/>
    </source>
</evidence>
<proteinExistence type="predicted"/>
<organism evidence="1">
    <name type="scientific">Octopus bimaculoides</name>
    <name type="common">California two-spotted octopus</name>
    <dbReference type="NCBI Taxonomy" id="37653"/>
    <lineage>
        <taxon>Eukaryota</taxon>
        <taxon>Metazoa</taxon>
        <taxon>Spiralia</taxon>
        <taxon>Lophotrochozoa</taxon>
        <taxon>Mollusca</taxon>
        <taxon>Cephalopoda</taxon>
        <taxon>Coleoidea</taxon>
        <taxon>Octopodiformes</taxon>
        <taxon>Octopoda</taxon>
        <taxon>Incirrata</taxon>
        <taxon>Octopodidae</taxon>
        <taxon>Octopus</taxon>
    </lineage>
</organism>
<protein>
    <submittedName>
        <fullName evidence="1">Uncharacterized protein</fullName>
    </submittedName>
</protein>
<accession>A0A0L8GEE7</accession>
<dbReference type="AlphaFoldDB" id="A0A0L8GEE7"/>